<dbReference type="GO" id="GO:0016747">
    <property type="term" value="F:acyltransferase activity, transferring groups other than amino-acyl groups"/>
    <property type="evidence" value="ECO:0007669"/>
    <property type="project" value="InterPro"/>
</dbReference>
<feature type="domain" description="RNase H type-1" evidence="2">
    <location>
        <begin position="234"/>
        <end position="319"/>
    </location>
</feature>
<dbReference type="Pfam" id="PF13456">
    <property type="entry name" value="RVT_3"/>
    <property type="match status" value="1"/>
</dbReference>
<dbReference type="GO" id="GO:0003676">
    <property type="term" value="F:nucleic acid binding"/>
    <property type="evidence" value="ECO:0007669"/>
    <property type="project" value="InterPro"/>
</dbReference>
<dbReference type="InterPro" id="IPR012337">
    <property type="entry name" value="RNaseH-like_sf"/>
</dbReference>
<dbReference type="Proteomes" id="UP000285430">
    <property type="component" value="Unassembled WGS sequence"/>
</dbReference>
<dbReference type="Proteomes" id="UP000285712">
    <property type="component" value="Unassembled WGS sequence"/>
</dbReference>
<dbReference type="VEuPathDB" id="FungiDB:H257_00229"/>
<comment type="caution">
    <text evidence="3">The sequence shown here is derived from an EMBL/GenBank/DDBJ whole genome shotgun (WGS) entry which is preliminary data.</text>
</comment>
<dbReference type="InterPro" id="IPR016181">
    <property type="entry name" value="Acyl_CoA_acyltransferase"/>
</dbReference>
<dbReference type="GO" id="GO:0004523">
    <property type="term" value="F:RNA-DNA hybrid ribonuclease activity"/>
    <property type="evidence" value="ECO:0007669"/>
    <property type="project" value="InterPro"/>
</dbReference>
<evidence type="ECO:0000259" key="2">
    <source>
        <dbReference type="Pfam" id="PF13456"/>
    </source>
</evidence>
<proteinExistence type="predicted"/>
<dbReference type="InterPro" id="IPR036397">
    <property type="entry name" value="RNaseH_sf"/>
</dbReference>
<feature type="domain" description="N-acetyltransferase" evidence="1">
    <location>
        <begin position="104"/>
        <end position="183"/>
    </location>
</feature>
<dbReference type="EMBL" id="QUTH01001975">
    <property type="protein sequence ID" value="RHZ28388.1"/>
    <property type="molecule type" value="Genomic_DNA"/>
</dbReference>
<evidence type="ECO:0000313" key="6">
    <source>
        <dbReference type="Proteomes" id="UP000285712"/>
    </source>
</evidence>
<dbReference type="InterPro" id="IPR000182">
    <property type="entry name" value="GNAT_dom"/>
</dbReference>
<gene>
    <name evidence="3" type="ORF">DYB35_008424</name>
    <name evidence="4" type="ORF">DYB37_007452</name>
</gene>
<dbReference type="SUPFAM" id="SSF55729">
    <property type="entry name" value="Acyl-CoA N-acyltransferases (Nat)"/>
    <property type="match status" value="1"/>
</dbReference>
<dbReference type="Pfam" id="PF00583">
    <property type="entry name" value="Acetyltransf_1"/>
    <property type="match status" value="1"/>
</dbReference>
<evidence type="ECO:0000313" key="5">
    <source>
        <dbReference type="Proteomes" id="UP000285430"/>
    </source>
</evidence>
<dbReference type="EMBL" id="QUTG01004967">
    <property type="protein sequence ID" value="RHY86729.1"/>
    <property type="molecule type" value="Genomic_DNA"/>
</dbReference>
<dbReference type="SUPFAM" id="SSF53098">
    <property type="entry name" value="Ribonuclease H-like"/>
    <property type="match status" value="1"/>
</dbReference>
<sequence>MSSIQEITDPALFLDLTLTMRLADPIGTNQIGTRALSAALGLEPETDSRFWVVRRENDAGIDAVAMWTSLTGIFLSPTFRPSDAAELGHHLAQHLPDPLPQSMNGRVVGFAAHHPPVVTESEAIFRVGPVFVMPQERRRGYASAMTAELSRQLKVTCQTPSRVMLFADANSPASNKAYQNVGFAQASENSISVTIEVRAEHNHALGSQCRLLNSPPIPPPRGKTPVRMDAVVFFDGAARLDPACGGSGALVTPHDYPLLCDYDAHFIPTDTTNNQVEYDGLLRSLQLAQTRGYTHLTVYGDSQLLMRQMQEIHSLSEFASLTSEMLEAEPFGMNLQFDDFSPAASANLATRYWVVSRPVAAFAMASPKGITMSRSITPLEAQALGSVLSETTAMAPHIQGPLAALIAFIRGYREHWPTTSFVPTATFLTYVLDNCPGMPPRVKGTLRAANATLDREVLEEWSSLAAQALRGAVADVQGFVTREIEHRSLYLWDVNGYPVGCIGHSSPVQVCKKHRLVVTINVLHVASPEQDEDYGIAMLASLCQHLQESNNATACRVVLMVNHDNISPTETEVIENAGFGLQQGTIITADLVHSE</sequence>
<evidence type="ECO:0000313" key="4">
    <source>
        <dbReference type="EMBL" id="RHZ28388.1"/>
    </source>
</evidence>
<dbReference type="Gene3D" id="3.30.420.10">
    <property type="entry name" value="Ribonuclease H-like superfamily/Ribonuclease H"/>
    <property type="match status" value="1"/>
</dbReference>
<evidence type="ECO:0000313" key="3">
    <source>
        <dbReference type="EMBL" id="RHY86729.1"/>
    </source>
</evidence>
<reference evidence="5 6" key="1">
    <citation type="submission" date="2018-08" db="EMBL/GenBank/DDBJ databases">
        <title>Aphanomyces genome sequencing and annotation.</title>
        <authorList>
            <person name="Minardi D."/>
            <person name="Oidtmann B."/>
            <person name="Van Der Giezen M."/>
            <person name="Studholme D.J."/>
        </authorList>
    </citation>
    <scope>NUCLEOTIDE SEQUENCE [LARGE SCALE GENOMIC DNA]</scope>
    <source>
        <strain evidence="4 5">Da</strain>
        <strain evidence="3 6">Sv</strain>
    </source>
</reference>
<dbReference type="InterPro" id="IPR002156">
    <property type="entry name" value="RNaseH_domain"/>
</dbReference>
<evidence type="ECO:0000259" key="1">
    <source>
        <dbReference type="Pfam" id="PF00583"/>
    </source>
</evidence>
<dbReference type="Gene3D" id="3.40.630.30">
    <property type="match status" value="1"/>
</dbReference>
<accession>A0A3R7BAV3</accession>
<protein>
    <submittedName>
        <fullName evidence="3">Uncharacterized protein</fullName>
    </submittedName>
</protein>
<organism evidence="3 6">
    <name type="scientific">Aphanomyces astaci</name>
    <name type="common">Crayfish plague agent</name>
    <dbReference type="NCBI Taxonomy" id="112090"/>
    <lineage>
        <taxon>Eukaryota</taxon>
        <taxon>Sar</taxon>
        <taxon>Stramenopiles</taxon>
        <taxon>Oomycota</taxon>
        <taxon>Saprolegniomycetes</taxon>
        <taxon>Saprolegniales</taxon>
        <taxon>Verrucalvaceae</taxon>
        <taxon>Aphanomyces</taxon>
    </lineage>
</organism>
<dbReference type="CDD" id="cd04301">
    <property type="entry name" value="NAT_SF"/>
    <property type="match status" value="1"/>
</dbReference>
<dbReference type="AlphaFoldDB" id="A0A3R7BAV3"/>
<dbReference type="VEuPathDB" id="FungiDB:H257_07558"/>
<name>A0A3R7BAV3_APHAT</name>